<evidence type="ECO:0000313" key="2">
    <source>
        <dbReference type="Proteomes" id="UP000005436"/>
    </source>
</evidence>
<dbReference type="STRING" id="203275.BFO_0077"/>
<dbReference type="KEGG" id="tfo:BFO_0077"/>
<evidence type="ECO:0000313" key="1">
    <source>
        <dbReference type="EMBL" id="AEW21058.1"/>
    </source>
</evidence>
<protein>
    <submittedName>
        <fullName evidence="1">Uncharacterized protein</fullName>
    </submittedName>
</protein>
<accession>G8UHJ7</accession>
<organism evidence="1 2">
    <name type="scientific">Tannerella forsythia (strain ATCC 43037 / JCM 10827 / CCUG 21028 A / KCTC 5666 / FDC 338)</name>
    <name type="common">Bacteroides forsythus</name>
    <dbReference type="NCBI Taxonomy" id="203275"/>
    <lineage>
        <taxon>Bacteria</taxon>
        <taxon>Pseudomonadati</taxon>
        <taxon>Bacteroidota</taxon>
        <taxon>Bacteroidia</taxon>
        <taxon>Bacteroidales</taxon>
        <taxon>Tannerellaceae</taxon>
        <taxon>Tannerella</taxon>
    </lineage>
</organism>
<reference evidence="2" key="1">
    <citation type="submission" date="2011-12" db="EMBL/GenBank/DDBJ databases">
        <title>Complete sequence of Tannerella forsythia ATCC 43037.</title>
        <authorList>
            <person name="Dewhirst F."/>
            <person name="Tanner A."/>
            <person name="Izard J."/>
            <person name="Brinkac L."/>
            <person name="Durkin A.S."/>
            <person name="Hostetler J."/>
            <person name="Shetty J."/>
            <person name="Torralba M."/>
            <person name="Gill S."/>
            <person name="Nelson K."/>
        </authorList>
    </citation>
    <scope>NUCLEOTIDE SEQUENCE [LARGE SCALE GENOMIC DNA]</scope>
    <source>
        <strain evidence="2">ATCC 43037 / JCM 10827 / CCUG 33226 / KCTC 5666 / FDC 338</strain>
    </source>
</reference>
<name>G8UHJ7_TANFA</name>
<dbReference type="AlphaFoldDB" id="G8UHJ7"/>
<dbReference type="HOGENOM" id="CLU_2902739_0_0_10"/>
<gene>
    <name evidence="1" type="ordered locus">BFO_0077</name>
</gene>
<dbReference type="EMBL" id="CP003191">
    <property type="protein sequence ID" value="AEW21058.1"/>
    <property type="molecule type" value="Genomic_DNA"/>
</dbReference>
<keyword evidence="2" id="KW-1185">Reference proteome</keyword>
<dbReference type="Proteomes" id="UP000005436">
    <property type="component" value="Chromosome"/>
</dbReference>
<sequence>MKYKNFFKTYRDQNLKKFLYKDTSYGIPGALLPPYTVTSPLPGQEQCWFPPGEYKLPSQLLL</sequence>
<proteinExistence type="predicted"/>